<dbReference type="Proteomes" id="UP000253772">
    <property type="component" value="Chromosome c1"/>
</dbReference>
<organism evidence="2 3">
    <name type="scientific">Cupriavidus metallidurans</name>
    <dbReference type="NCBI Taxonomy" id="119219"/>
    <lineage>
        <taxon>Bacteria</taxon>
        <taxon>Pseudomonadati</taxon>
        <taxon>Pseudomonadota</taxon>
        <taxon>Betaproteobacteria</taxon>
        <taxon>Burkholderiales</taxon>
        <taxon>Burkholderiaceae</taxon>
        <taxon>Cupriavidus</taxon>
    </lineage>
</organism>
<proteinExistence type="predicted"/>
<reference evidence="2 3" key="1">
    <citation type="submission" date="2019-03" db="EMBL/GenBank/DDBJ databases">
        <title>Comparative insights into the high quality Complete genome sequence of highly metal resistant Cupriavidus metallidurans strain BS1 isolated from a gold-copper mine.</title>
        <authorList>
            <person name="Mazhar H.S."/>
            <person name="Rensing C."/>
        </authorList>
    </citation>
    <scope>NUCLEOTIDE SEQUENCE [LARGE SCALE GENOMIC DNA]</scope>
    <source>
        <strain evidence="2 3">BS1</strain>
    </source>
</reference>
<accession>A0A482IPT1</accession>
<protein>
    <recommendedName>
        <fullName evidence="1">DUF6927 domain-containing protein</fullName>
    </recommendedName>
</protein>
<feature type="domain" description="DUF6927" evidence="1">
    <location>
        <begin position="109"/>
        <end position="170"/>
    </location>
</feature>
<dbReference type="OrthoDB" id="6874909at2"/>
<evidence type="ECO:0000313" key="2">
    <source>
        <dbReference type="EMBL" id="QBP09932.1"/>
    </source>
</evidence>
<dbReference type="Pfam" id="PF21992">
    <property type="entry name" value="DUF6927"/>
    <property type="match status" value="1"/>
</dbReference>
<name>A0A482IPT1_9BURK</name>
<dbReference type="RefSeq" id="WP_017514709.1">
    <property type="nucleotide sequence ID" value="NZ_CP037900.1"/>
</dbReference>
<dbReference type="EMBL" id="CP037900">
    <property type="protein sequence ID" value="QBP09932.1"/>
    <property type="molecule type" value="Genomic_DNA"/>
</dbReference>
<sequence length="204" mass="22628">MGWISTHKPKGESIAAFFERQGTTRWATDAPHRYRVIDSALVAASTWYAAVERVHKTTGEREVFALVVLVRMRKTQYPGAFNFSYKTMSEDMGPYEARCPERILDCLTPTQNLNANAWRESCRARHAQRKSAPPLAVGSVLRFAEPVSFGTRGQATEFTILQSRGQRLTCSAPGLPFRAALPRTFVRERAAGSGVTVLPPASNP</sequence>
<dbReference type="InterPro" id="IPR053845">
    <property type="entry name" value="DUF6927"/>
</dbReference>
<evidence type="ECO:0000313" key="3">
    <source>
        <dbReference type="Proteomes" id="UP000253772"/>
    </source>
</evidence>
<evidence type="ECO:0000259" key="1">
    <source>
        <dbReference type="Pfam" id="PF21992"/>
    </source>
</evidence>
<dbReference type="AlphaFoldDB" id="A0A482IPT1"/>
<gene>
    <name evidence="2" type="ORF">DDF84_009225</name>
</gene>